<sequence length="265" mass="28194">MLKQICVVLFLILFAGTTQAGKQFFEPNGPLCNVAPLGWKDRKNHVARGYEYCVVGTAYQKVVNLMQTPIYVSVLGPNKGKVFKIEGQSIFESFGISSTVFLLTETDGAFYRTSNALVVGSERNGKETKRNYQSNLSNLPQVKGKEVPPFRVKEITFESSIYMGGILDDFGSKYNQRAWGTVLPAIIGGAGAGGLGAWDADKACGGDIVRGMFIGGVTAGLGATIFATGAGAIVTPIAMAAVNKSLTAVCSQCHKSTCETDSGRH</sequence>
<evidence type="ECO:0000313" key="2">
    <source>
        <dbReference type="EMBL" id="NMR76057.1"/>
    </source>
</evidence>
<dbReference type="RefSeq" id="WP_064369710.1">
    <property type="nucleotide sequence ID" value="NZ_CP013486.1"/>
</dbReference>
<evidence type="ECO:0000313" key="3">
    <source>
        <dbReference type="Proteomes" id="UP000565155"/>
    </source>
</evidence>
<proteinExistence type="predicted"/>
<gene>
    <name evidence="2" type="ORF">HKB35_20815</name>
</gene>
<protein>
    <submittedName>
        <fullName evidence="2">Uncharacterized protein</fullName>
    </submittedName>
</protein>
<organism evidence="2 3">
    <name type="scientific">Vibrio alginolyticus</name>
    <dbReference type="NCBI Taxonomy" id="663"/>
    <lineage>
        <taxon>Bacteria</taxon>
        <taxon>Pseudomonadati</taxon>
        <taxon>Pseudomonadota</taxon>
        <taxon>Gammaproteobacteria</taxon>
        <taxon>Vibrionales</taxon>
        <taxon>Vibrionaceae</taxon>
        <taxon>Vibrio</taxon>
    </lineage>
</organism>
<evidence type="ECO:0000256" key="1">
    <source>
        <dbReference type="SAM" id="SignalP"/>
    </source>
</evidence>
<keyword evidence="1" id="KW-0732">Signal</keyword>
<feature type="signal peptide" evidence="1">
    <location>
        <begin position="1"/>
        <end position="20"/>
    </location>
</feature>
<feature type="chain" id="PRO_5030961870" evidence="1">
    <location>
        <begin position="21"/>
        <end position="265"/>
    </location>
</feature>
<dbReference type="EMBL" id="JABCMA010000035">
    <property type="protein sequence ID" value="NMR76057.1"/>
    <property type="molecule type" value="Genomic_DNA"/>
</dbReference>
<dbReference type="AlphaFoldDB" id="A0A7Y0R076"/>
<comment type="caution">
    <text evidence="2">The sequence shown here is derived from an EMBL/GenBank/DDBJ whole genome shotgun (WGS) entry which is preliminary data.</text>
</comment>
<name>A0A7Y0R076_VIBAL</name>
<reference evidence="2 3" key="1">
    <citation type="submission" date="2020-04" db="EMBL/GenBank/DDBJ databases">
        <title>Whole-genome sequencing of Vibrio spp. from China reveals different genetic environments of blaCTX-M-14 among diverse lineages.</title>
        <authorList>
            <person name="Zheng Z."/>
            <person name="Ye L."/>
            <person name="Chen S."/>
        </authorList>
    </citation>
    <scope>NUCLEOTIDE SEQUENCE [LARGE SCALE GENOMIC DNA]</scope>
    <source>
        <strain evidence="2 3">Vb1636</strain>
    </source>
</reference>
<accession>A0A7Y0R076</accession>
<dbReference type="Proteomes" id="UP000565155">
    <property type="component" value="Unassembled WGS sequence"/>
</dbReference>